<protein>
    <submittedName>
        <fullName evidence="3">Nuclear transport factor 2 family protein</fullName>
    </submittedName>
</protein>
<keyword evidence="1" id="KW-0732">Signal</keyword>
<dbReference type="EMBL" id="CP048711">
    <property type="protein sequence ID" value="QIB65283.1"/>
    <property type="molecule type" value="Genomic_DNA"/>
</dbReference>
<accession>A0A6C0U0H3</accession>
<dbReference type="InterPro" id="IPR037401">
    <property type="entry name" value="SnoaL-like"/>
</dbReference>
<dbReference type="KEGG" id="kim:G3T16_07565"/>
<dbReference type="SUPFAM" id="SSF54427">
    <property type="entry name" value="NTF2-like"/>
    <property type="match status" value="1"/>
</dbReference>
<feature type="domain" description="SnoaL-like" evidence="2">
    <location>
        <begin position="36"/>
        <end position="133"/>
    </location>
</feature>
<name>A0A6C0U0H3_9GAMM</name>
<dbReference type="Gene3D" id="3.10.450.50">
    <property type="match status" value="1"/>
</dbReference>
<feature type="signal peptide" evidence="1">
    <location>
        <begin position="1"/>
        <end position="26"/>
    </location>
</feature>
<dbReference type="Pfam" id="PF12680">
    <property type="entry name" value="SnoaL_2"/>
    <property type="match status" value="1"/>
</dbReference>
<gene>
    <name evidence="3" type="ORF">G3T16_07565</name>
</gene>
<evidence type="ECO:0000256" key="1">
    <source>
        <dbReference type="SAM" id="SignalP"/>
    </source>
</evidence>
<dbReference type="RefSeq" id="WP_163494523.1">
    <property type="nucleotide sequence ID" value="NZ_CP048711.1"/>
</dbReference>
<evidence type="ECO:0000313" key="3">
    <source>
        <dbReference type="EMBL" id="QIB65283.1"/>
    </source>
</evidence>
<organism evidence="3 4">
    <name type="scientific">Kineobactrum salinum</name>
    <dbReference type="NCBI Taxonomy" id="2708301"/>
    <lineage>
        <taxon>Bacteria</taxon>
        <taxon>Pseudomonadati</taxon>
        <taxon>Pseudomonadota</taxon>
        <taxon>Gammaproteobacteria</taxon>
        <taxon>Cellvibrionales</taxon>
        <taxon>Halieaceae</taxon>
        <taxon>Kineobactrum</taxon>
    </lineage>
</organism>
<dbReference type="InterPro" id="IPR011944">
    <property type="entry name" value="Steroid_delta5-4_isomerase"/>
</dbReference>
<dbReference type="Proteomes" id="UP000477680">
    <property type="component" value="Chromosome"/>
</dbReference>
<feature type="chain" id="PRO_5025558967" evidence="1">
    <location>
        <begin position="27"/>
        <end position="160"/>
    </location>
</feature>
<evidence type="ECO:0000259" key="2">
    <source>
        <dbReference type="Pfam" id="PF12680"/>
    </source>
</evidence>
<keyword evidence="4" id="KW-1185">Reference proteome</keyword>
<reference evidence="3 4" key="1">
    <citation type="submission" date="2020-02" db="EMBL/GenBank/DDBJ databases">
        <title>Genome sequencing for Kineobactrum sp. M2.</title>
        <authorList>
            <person name="Park S.-J."/>
        </authorList>
    </citation>
    <scope>NUCLEOTIDE SEQUENCE [LARGE SCALE GENOMIC DNA]</scope>
    <source>
        <strain evidence="3 4">M2</strain>
    </source>
</reference>
<dbReference type="InterPro" id="IPR032710">
    <property type="entry name" value="NTF2-like_dom_sf"/>
</dbReference>
<proteinExistence type="predicted"/>
<dbReference type="AlphaFoldDB" id="A0A6C0U0H3"/>
<sequence>MTTYKTGLRVAPLLLALMLSVNSALARAQPPLEVAQQMVAAWEAVDLDRVVELFAEDGVLHSMMGEPVVGRAAIRSRLGPMFAGIEQLELSLRNVVVRDNTVFLERVDKFVFRGKSGAVPVVGVLEIEDGRVKVWREYYDRAELFAEMGLPLPEAEETAD</sequence>
<dbReference type="NCBIfam" id="TIGR02246">
    <property type="entry name" value="SgcJ/EcaC family oxidoreductase"/>
    <property type="match status" value="1"/>
</dbReference>
<evidence type="ECO:0000313" key="4">
    <source>
        <dbReference type="Proteomes" id="UP000477680"/>
    </source>
</evidence>